<evidence type="ECO:0000256" key="6">
    <source>
        <dbReference type="ARBA" id="ARBA00023136"/>
    </source>
</evidence>
<feature type="transmembrane region" description="Helical" evidence="7">
    <location>
        <begin position="221"/>
        <end position="240"/>
    </location>
</feature>
<proteinExistence type="inferred from homology"/>
<reference evidence="9 10" key="1">
    <citation type="submission" date="2017-08" db="EMBL/GenBank/DDBJ databases">
        <title>Pusillimonas indicus sp. nov., a member of the family Alcaligenaceae isolated from surface seawater.</title>
        <authorList>
            <person name="Li J."/>
        </authorList>
    </citation>
    <scope>NUCLEOTIDE SEQUENCE [LARGE SCALE GENOMIC DNA]</scope>
    <source>
        <strain evidence="9 10">L52-1-41</strain>
    </source>
</reference>
<keyword evidence="4 7" id="KW-0812">Transmembrane</keyword>
<protein>
    <recommendedName>
        <fullName evidence="7">TRAP transporter large permease protein</fullName>
    </recommendedName>
</protein>
<evidence type="ECO:0000313" key="10">
    <source>
        <dbReference type="Proteomes" id="UP000266206"/>
    </source>
</evidence>
<dbReference type="RefSeq" id="WP_119515306.1">
    <property type="nucleotide sequence ID" value="NZ_NQYH01000001.1"/>
</dbReference>
<evidence type="ECO:0000313" key="9">
    <source>
        <dbReference type="EMBL" id="RIY42140.1"/>
    </source>
</evidence>
<feature type="transmembrane region" description="Helical" evidence="7">
    <location>
        <begin position="97"/>
        <end position="121"/>
    </location>
</feature>
<feature type="domain" description="TRAP C4-dicarboxylate transport system permease DctM subunit" evidence="8">
    <location>
        <begin position="8"/>
        <end position="420"/>
    </location>
</feature>
<dbReference type="EMBL" id="NQYH01000001">
    <property type="protein sequence ID" value="RIY42140.1"/>
    <property type="molecule type" value="Genomic_DNA"/>
</dbReference>
<evidence type="ECO:0000256" key="1">
    <source>
        <dbReference type="ARBA" id="ARBA00004429"/>
    </source>
</evidence>
<dbReference type="Pfam" id="PF06808">
    <property type="entry name" value="DctM"/>
    <property type="match status" value="1"/>
</dbReference>
<feature type="transmembrane region" description="Helical" evidence="7">
    <location>
        <begin position="6"/>
        <end position="36"/>
    </location>
</feature>
<keyword evidence="2" id="KW-1003">Cell membrane</keyword>
<dbReference type="PANTHER" id="PTHR33362:SF5">
    <property type="entry name" value="C4-DICARBOXYLATE TRAP TRANSPORTER LARGE PERMEASE PROTEIN DCTM"/>
    <property type="match status" value="1"/>
</dbReference>
<evidence type="ECO:0000259" key="8">
    <source>
        <dbReference type="Pfam" id="PF06808"/>
    </source>
</evidence>
<evidence type="ECO:0000256" key="7">
    <source>
        <dbReference type="RuleBase" id="RU369079"/>
    </source>
</evidence>
<feature type="transmembrane region" description="Helical" evidence="7">
    <location>
        <begin position="405"/>
        <end position="427"/>
    </location>
</feature>
<accession>A0A3A1YZA7</accession>
<comment type="similarity">
    <text evidence="7">Belongs to the TRAP transporter large permease family.</text>
</comment>
<dbReference type="GO" id="GO:0022857">
    <property type="term" value="F:transmembrane transporter activity"/>
    <property type="evidence" value="ECO:0007669"/>
    <property type="project" value="UniProtKB-UniRule"/>
</dbReference>
<comment type="subunit">
    <text evidence="7">The complex comprises the extracytoplasmic solute receptor protein and the two transmembrane proteins.</text>
</comment>
<dbReference type="InterPro" id="IPR010656">
    <property type="entry name" value="DctM"/>
</dbReference>
<dbReference type="AlphaFoldDB" id="A0A3A1YZA7"/>
<sequence>MIASLIGFGILFLLAFAGVPLAFAMLIVGTVGFALLRGSFESAYSMLAQQVVDASANDGMAVLPMFILMGLFVHKSDLSEDLYKAANAWLGHLRGGLAHATVAACAIFAAISGSSIATAATMSKVAIPPMRRLGYHDALSCGSVASAGVLGVLIPPSVPLVVYGLLTNTDIRQLFIAAIVPGLMLALLFVIAVVSVVTLRPEWGPTGERKSWQERFASLKSVWMVLVLFVAIIGGLYAGIFTATESAGIGASGALLIGVLRRRMTWPTLFECLKDTARTTAMIFTIVFGAFVFANFITLSGLTAALIDMLQQQNMGTLGLLLMMMVIYLVLGALMESLSLLILTAPIFHAIAISVGIHPIWFGIFVVMMIEIGLLTPPVGMNVFTVKTMNPDVPIRTIFKGSMPFVAANMVGVGVFIAFPIIGVFLLRWF</sequence>
<keyword evidence="5 7" id="KW-1133">Transmembrane helix</keyword>
<dbReference type="GO" id="GO:0005886">
    <property type="term" value="C:plasma membrane"/>
    <property type="evidence" value="ECO:0007669"/>
    <property type="project" value="UniProtKB-SubCell"/>
</dbReference>
<keyword evidence="6 7" id="KW-0472">Membrane</keyword>
<feature type="transmembrane region" description="Helical" evidence="7">
    <location>
        <begin position="174"/>
        <end position="200"/>
    </location>
</feature>
<dbReference type="Proteomes" id="UP000266206">
    <property type="component" value="Unassembled WGS sequence"/>
</dbReference>
<comment type="function">
    <text evidence="7">Part of the tripartite ATP-independent periplasmic (TRAP) transport system.</text>
</comment>
<dbReference type="PIRSF" id="PIRSF006066">
    <property type="entry name" value="HI0050"/>
    <property type="match status" value="1"/>
</dbReference>
<comment type="subcellular location">
    <subcellularLocation>
        <location evidence="1 7">Cell inner membrane</location>
        <topology evidence="1 7">Multi-pass membrane protein</topology>
    </subcellularLocation>
</comment>
<evidence type="ECO:0000256" key="4">
    <source>
        <dbReference type="ARBA" id="ARBA00022692"/>
    </source>
</evidence>
<name>A0A3A1YZA7_9BURK</name>
<dbReference type="PANTHER" id="PTHR33362">
    <property type="entry name" value="SIALIC ACID TRAP TRANSPORTER PERMEASE PROTEIN SIAT-RELATED"/>
    <property type="match status" value="1"/>
</dbReference>
<feature type="transmembrane region" description="Helical" evidence="7">
    <location>
        <begin position="283"/>
        <end position="307"/>
    </location>
</feature>
<gene>
    <name evidence="9" type="ORF">CJP73_01465</name>
</gene>
<comment type="caution">
    <text evidence="9">The sequence shown here is derived from an EMBL/GenBank/DDBJ whole genome shotgun (WGS) entry which is preliminary data.</text>
</comment>
<keyword evidence="7" id="KW-0813">Transport</keyword>
<comment type="caution">
    <text evidence="7">Lacks conserved residue(s) required for the propagation of feature annotation.</text>
</comment>
<dbReference type="InterPro" id="IPR004681">
    <property type="entry name" value="TRAP_DctM"/>
</dbReference>
<evidence type="ECO:0000256" key="3">
    <source>
        <dbReference type="ARBA" id="ARBA00022519"/>
    </source>
</evidence>
<dbReference type="OrthoDB" id="9796052at2"/>
<evidence type="ECO:0000256" key="2">
    <source>
        <dbReference type="ARBA" id="ARBA00022475"/>
    </source>
</evidence>
<keyword evidence="3 7" id="KW-0997">Cell inner membrane</keyword>
<organism evidence="9 10">
    <name type="scientific">Neopusillimonas maritima</name>
    <dbReference type="NCBI Taxonomy" id="2026239"/>
    <lineage>
        <taxon>Bacteria</taxon>
        <taxon>Pseudomonadati</taxon>
        <taxon>Pseudomonadota</taxon>
        <taxon>Betaproteobacteria</taxon>
        <taxon>Burkholderiales</taxon>
        <taxon>Alcaligenaceae</taxon>
        <taxon>Neopusillimonas</taxon>
    </lineage>
</organism>
<feature type="transmembrane region" description="Helical" evidence="7">
    <location>
        <begin position="246"/>
        <end position="262"/>
    </location>
</feature>
<dbReference type="NCBIfam" id="TIGR00786">
    <property type="entry name" value="dctM"/>
    <property type="match status" value="1"/>
</dbReference>
<feature type="transmembrane region" description="Helical" evidence="7">
    <location>
        <begin position="133"/>
        <end position="154"/>
    </location>
</feature>
<evidence type="ECO:0000256" key="5">
    <source>
        <dbReference type="ARBA" id="ARBA00022989"/>
    </source>
</evidence>